<dbReference type="EMBL" id="JAFEUZ010000017">
    <property type="protein sequence ID" value="KAG5481578.1"/>
    <property type="molecule type" value="Genomic_DNA"/>
</dbReference>
<gene>
    <name evidence="4" type="ORF">LSCM1_05602</name>
</gene>
<keyword evidence="2" id="KW-0812">Transmembrane</keyword>
<dbReference type="KEGG" id="lmat:92515562"/>
<reference evidence="4 5" key="1">
    <citation type="submission" date="2021-03" db="EMBL/GenBank/DDBJ databases">
        <title>Leishmania (Mundinia) martiniquensis Genome sequencing and assembly.</title>
        <authorList>
            <person name="Almutairi H."/>
            <person name="Gatherer D."/>
        </authorList>
    </citation>
    <scope>NUCLEOTIDE SEQUENCE [LARGE SCALE GENOMIC DNA]</scope>
    <source>
        <strain evidence="4">LSCM1</strain>
    </source>
</reference>
<feature type="domain" description="MSP" evidence="3">
    <location>
        <begin position="42"/>
        <end position="170"/>
    </location>
</feature>
<evidence type="ECO:0000259" key="3">
    <source>
        <dbReference type="PROSITE" id="PS50202"/>
    </source>
</evidence>
<dbReference type="Proteomes" id="UP000673552">
    <property type="component" value="Chromosome 17"/>
</dbReference>
<proteinExistence type="predicted"/>
<dbReference type="GeneID" id="92515562"/>
<dbReference type="InterPro" id="IPR000535">
    <property type="entry name" value="MSP_dom"/>
</dbReference>
<protein>
    <recommendedName>
        <fullName evidence="3">MSP domain-containing protein</fullName>
    </recommendedName>
</protein>
<comment type="caution">
    <text evidence="4">The sequence shown here is derived from an EMBL/GenBank/DDBJ whole genome shotgun (WGS) entry which is preliminary data.</text>
</comment>
<dbReference type="OrthoDB" id="273494at2759"/>
<dbReference type="AlphaFoldDB" id="A0A836HHV6"/>
<evidence type="ECO:0000313" key="4">
    <source>
        <dbReference type="EMBL" id="KAG5481578.1"/>
    </source>
</evidence>
<dbReference type="Pfam" id="PF00635">
    <property type="entry name" value="Motile_Sperm"/>
    <property type="match status" value="1"/>
</dbReference>
<organism evidence="4 5">
    <name type="scientific">Leishmania martiniquensis</name>
    <dbReference type="NCBI Taxonomy" id="1580590"/>
    <lineage>
        <taxon>Eukaryota</taxon>
        <taxon>Discoba</taxon>
        <taxon>Euglenozoa</taxon>
        <taxon>Kinetoplastea</taxon>
        <taxon>Metakinetoplastina</taxon>
        <taxon>Trypanosomatida</taxon>
        <taxon>Trypanosomatidae</taxon>
        <taxon>Leishmaniinae</taxon>
        <taxon>Leishmania</taxon>
    </lineage>
</organism>
<feature type="transmembrane region" description="Helical" evidence="2">
    <location>
        <begin position="259"/>
        <end position="281"/>
    </location>
</feature>
<evidence type="ECO:0000256" key="2">
    <source>
        <dbReference type="SAM" id="Phobius"/>
    </source>
</evidence>
<dbReference type="PROSITE" id="PS50202">
    <property type="entry name" value="MSP"/>
    <property type="match status" value="1"/>
</dbReference>
<evidence type="ECO:0000313" key="5">
    <source>
        <dbReference type="Proteomes" id="UP000673552"/>
    </source>
</evidence>
<feature type="compositionally biased region" description="Polar residues" evidence="1">
    <location>
        <begin position="1"/>
        <end position="13"/>
    </location>
</feature>
<keyword evidence="2" id="KW-1133">Transmembrane helix</keyword>
<name>A0A836HHV6_9TRYP</name>
<dbReference type="SUPFAM" id="SSF49354">
    <property type="entry name" value="PapD-like"/>
    <property type="match status" value="1"/>
</dbReference>
<dbReference type="Gene3D" id="2.60.40.10">
    <property type="entry name" value="Immunoglobulins"/>
    <property type="match status" value="1"/>
</dbReference>
<dbReference type="InterPro" id="IPR008962">
    <property type="entry name" value="PapD-like_sf"/>
</dbReference>
<feature type="region of interest" description="Disordered" evidence="1">
    <location>
        <begin position="204"/>
        <end position="224"/>
    </location>
</feature>
<feature type="compositionally biased region" description="Basic residues" evidence="1">
    <location>
        <begin position="31"/>
        <end position="41"/>
    </location>
</feature>
<feature type="region of interest" description="Disordered" evidence="1">
    <location>
        <begin position="1"/>
        <end position="41"/>
    </location>
</feature>
<accession>A0A836HHV6</accession>
<dbReference type="InterPro" id="IPR013783">
    <property type="entry name" value="Ig-like_fold"/>
</dbReference>
<feature type="compositionally biased region" description="Basic and acidic residues" evidence="1">
    <location>
        <begin position="367"/>
        <end position="377"/>
    </location>
</feature>
<feature type="region of interest" description="Disordered" evidence="1">
    <location>
        <begin position="293"/>
        <end position="385"/>
    </location>
</feature>
<sequence length="385" mass="41358">MASHHSLVNTSASEGAANSPLVARQHSASHPQRHRSSKKHAQIKIEPTCLVFPPPHFGRCIQNAISIYNVSKQPCVFKMRSQNPERYVAKPHVAIMAPESATRSFVTLRDMNTMGMKNLPESTQDRFRFSLKLYDPTTVDPSLSPKDLWNLLAARGQKVDHEQDLIAYFTKRDTPVGGLVTFFPPTYITSIPSAVANAALPPTSATAATGAPGGDSAGRLTPDGAKNTVAERSKAGGGAVAKCAAYIGAAKGTAARRELWVVLVVAAVMVLSVSVVTSRIWGAGDTVARHVEATASPGGPFPQRPAKQAHRVAPRVSAELPRHHGRLAQHDGPPAAEPVQMQRPQQPYEGHHNSRPDVASPVVESPGGHHESPPTHKEAHHHHEH</sequence>
<keyword evidence="2" id="KW-0472">Membrane</keyword>
<evidence type="ECO:0000256" key="1">
    <source>
        <dbReference type="SAM" id="MobiDB-lite"/>
    </source>
</evidence>
<keyword evidence="5" id="KW-1185">Reference proteome</keyword>
<dbReference type="RefSeq" id="XP_067179685.1">
    <property type="nucleotide sequence ID" value="XM_067323050.1"/>
</dbReference>